<dbReference type="SUPFAM" id="SSF144064">
    <property type="entry name" value="Heme iron utilization protein-like"/>
    <property type="match status" value="1"/>
</dbReference>
<protein>
    <recommendedName>
        <fullName evidence="2">Haemin-degrading HemS/ChuX domain-containing protein</fullName>
    </recommendedName>
</protein>
<dbReference type="EMBL" id="UINC01116704">
    <property type="protein sequence ID" value="SVC88625.1"/>
    <property type="molecule type" value="Genomic_DNA"/>
</dbReference>
<gene>
    <name evidence="1" type="ORF">METZ01_LOCUS341479</name>
</gene>
<accession>A0A382QUT9</accession>
<dbReference type="InterPro" id="IPR053733">
    <property type="entry name" value="Heme_Transport_Util_sf"/>
</dbReference>
<proteinExistence type="predicted"/>
<dbReference type="AlphaFoldDB" id="A0A382QUT9"/>
<dbReference type="Gene3D" id="3.40.1570.10">
    <property type="entry name" value="HemS/ChuS/ChuX like domains"/>
    <property type="match status" value="1"/>
</dbReference>
<evidence type="ECO:0008006" key="2">
    <source>
        <dbReference type="Google" id="ProtNLM"/>
    </source>
</evidence>
<name>A0A382QUT9_9ZZZZ</name>
<reference evidence="1" key="1">
    <citation type="submission" date="2018-05" db="EMBL/GenBank/DDBJ databases">
        <authorList>
            <person name="Lanie J.A."/>
            <person name="Ng W.-L."/>
            <person name="Kazmierczak K.M."/>
            <person name="Andrzejewski T.M."/>
            <person name="Davidsen T.M."/>
            <person name="Wayne K.J."/>
            <person name="Tettelin H."/>
            <person name="Glass J.I."/>
            <person name="Rusch D."/>
            <person name="Podicherti R."/>
            <person name="Tsui H.-C.T."/>
            <person name="Winkler M.E."/>
        </authorList>
    </citation>
    <scope>NUCLEOTIDE SEQUENCE</scope>
</reference>
<organism evidence="1">
    <name type="scientific">marine metagenome</name>
    <dbReference type="NCBI Taxonomy" id="408172"/>
    <lineage>
        <taxon>unclassified sequences</taxon>
        <taxon>metagenomes</taxon>
        <taxon>ecological metagenomes</taxon>
    </lineage>
</organism>
<feature type="non-terminal residue" evidence="1">
    <location>
        <position position="1"/>
    </location>
</feature>
<sequence length="167" mass="19682">QSAQAERCQFLQTCDQRDLRINLELYTTFIVILCTKFMLKELLSDIISVDDVLLVVKSNGATSEMRSNSLSIKQKDQWITIGDNDGPCHMHVNPYMIKHAEFVMEEKPERTSFSVRFFDNDDERILACFFTKMYDEDKNLKLERKKLYDDLLEKYGQKIEIKRMMSS</sequence>
<dbReference type="InterPro" id="IPR055136">
    <property type="entry name" value="LFE_1968-like"/>
</dbReference>
<dbReference type="Pfam" id="PF22684">
    <property type="entry name" value="LFE_1968-like"/>
    <property type="match status" value="1"/>
</dbReference>
<evidence type="ECO:0000313" key="1">
    <source>
        <dbReference type="EMBL" id="SVC88625.1"/>
    </source>
</evidence>